<name>A0A7W5ZR92_9BACT</name>
<dbReference type="Gene3D" id="3.90.550.10">
    <property type="entry name" value="Spore Coat Polysaccharide Biosynthesis Protein SpsA, Chain A"/>
    <property type="match status" value="1"/>
</dbReference>
<dbReference type="PANTHER" id="PTHR22916">
    <property type="entry name" value="GLYCOSYLTRANSFERASE"/>
    <property type="match status" value="1"/>
</dbReference>
<comment type="caution">
    <text evidence="2">The sequence shown here is derived from an EMBL/GenBank/DDBJ whole genome shotgun (WGS) entry which is preliminary data.</text>
</comment>
<evidence type="ECO:0000313" key="2">
    <source>
        <dbReference type="EMBL" id="MBB3841643.1"/>
    </source>
</evidence>
<proteinExistence type="predicted"/>
<sequence>MNPEVSVICTCYNHAPFIYECLQSVANQTYDNIQLIVIDNASTDNSRRVILQFIDQYPNTIFIRNVDNIGLCKAFNQGLGEAKGKYVIDLAADDVMPPQRIAQQVKAFEGLPKDYAVVFSNASYIDTSGKLIGYHYALGNDGKAQGVVPTGNVYKEILRRYFICTPSIMMRKSVLMKLGGYDETLSYEDFDFFVRSAHDYKYHYIDEVLMSKRVLDGSMASQFYLVGNDMLKSSWAVCNKAYDLSRSQEEYDLLAERIRQFIKKCFVAEDAQQATEFRKLLNYIEDPGWETELLVFLCRLHLPVNWLYQFYAKWQSNRKRSLMQQGVPFVQLDS</sequence>
<dbReference type="InterPro" id="IPR001173">
    <property type="entry name" value="Glyco_trans_2-like"/>
</dbReference>
<accession>A0A7W5ZR92</accession>
<keyword evidence="3" id="KW-1185">Reference proteome</keyword>
<dbReference type="GO" id="GO:0016758">
    <property type="term" value="F:hexosyltransferase activity"/>
    <property type="evidence" value="ECO:0007669"/>
    <property type="project" value="UniProtKB-ARBA"/>
</dbReference>
<dbReference type="EMBL" id="JACIBY010000019">
    <property type="protein sequence ID" value="MBB3841643.1"/>
    <property type="molecule type" value="Genomic_DNA"/>
</dbReference>
<organism evidence="2 3">
    <name type="scientific">Runella defluvii</name>
    <dbReference type="NCBI Taxonomy" id="370973"/>
    <lineage>
        <taxon>Bacteria</taxon>
        <taxon>Pseudomonadati</taxon>
        <taxon>Bacteroidota</taxon>
        <taxon>Cytophagia</taxon>
        <taxon>Cytophagales</taxon>
        <taxon>Spirosomataceae</taxon>
        <taxon>Runella</taxon>
    </lineage>
</organism>
<feature type="domain" description="Glycosyltransferase 2-like" evidence="1">
    <location>
        <begin position="6"/>
        <end position="175"/>
    </location>
</feature>
<dbReference type="SUPFAM" id="SSF53448">
    <property type="entry name" value="Nucleotide-diphospho-sugar transferases"/>
    <property type="match status" value="1"/>
</dbReference>
<evidence type="ECO:0000313" key="3">
    <source>
        <dbReference type="Proteomes" id="UP000541352"/>
    </source>
</evidence>
<protein>
    <submittedName>
        <fullName evidence="2">Glycosyltransferase involved in cell wall biosynthesis</fullName>
    </submittedName>
</protein>
<reference evidence="2 3" key="1">
    <citation type="submission" date="2020-08" db="EMBL/GenBank/DDBJ databases">
        <title>Genomic Encyclopedia of Type Strains, Phase IV (KMG-IV): sequencing the most valuable type-strain genomes for metagenomic binning, comparative biology and taxonomic classification.</title>
        <authorList>
            <person name="Goeker M."/>
        </authorList>
    </citation>
    <scope>NUCLEOTIDE SEQUENCE [LARGE SCALE GENOMIC DNA]</scope>
    <source>
        <strain evidence="2 3">DSM 17976</strain>
    </source>
</reference>
<evidence type="ECO:0000259" key="1">
    <source>
        <dbReference type="Pfam" id="PF00535"/>
    </source>
</evidence>
<dbReference type="Pfam" id="PF00535">
    <property type="entry name" value="Glycos_transf_2"/>
    <property type="match status" value="1"/>
</dbReference>
<dbReference type="RefSeq" id="WP_183979441.1">
    <property type="nucleotide sequence ID" value="NZ_JACIBY010000019.1"/>
</dbReference>
<dbReference type="AlphaFoldDB" id="A0A7W5ZR92"/>
<dbReference type="InterPro" id="IPR029044">
    <property type="entry name" value="Nucleotide-diphossugar_trans"/>
</dbReference>
<keyword evidence="2" id="KW-0808">Transferase</keyword>
<dbReference type="Proteomes" id="UP000541352">
    <property type="component" value="Unassembled WGS sequence"/>
</dbReference>
<gene>
    <name evidence="2" type="ORF">FHS57_005672</name>
</gene>